<accession>A0A9K3CMB6</accession>
<gene>
    <name evidence="1" type="ORF">KIPB_000299</name>
</gene>
<feature type="non-terminal residue" evidence="1">
    <location>
        <position position="1"/>
    </location>
</feature>
<dbReference type="SUPFAM" id="SSF55753">
    <property type="entry name" value="Actin depolymerizing proteins"/>
    <property type="match status" value="1"/>
</dbReference>
<comment type="caution">
    <text evidence="1">The sequence shown here is derived from an EMBL/GenBank/DDBJ whole genome shotgun (WGS) entry which is preliminary data.</text>
</comment>
<name>A0A9K3CMB6_9EUKA</name>
<dbReference type="Proteomes" id="UP000265618">
    <property type="component" value="Unassembled WGS sequence"/>
</dbReference>
<organism evidence="1 2">
    <name type="scientific">Kipferlia bialata</name>
    <dbReference type="NCBI Taxonomy" id="797122"/>
    <lineage>
        <taxon>Eukaryota</taxon>
        <taxon>Metamonada</taxon>
        <taxon>Carpediemonas-like organisms</taxon>
        <taxon>Kipferlia</taxon>
    </lineage>
</organism>
<sequence length="377" mass="41706">LLAFNATYGCEVGIDVGIELFAMHGMKPVRDAQTSADLELECLLCSSRAYVFVITVSDLVRTVYAWVGSEARGESACAASILSVQTAAWLKDTYGEKVVQRVEREGSDILIHTMVVQRVEREGSEKDAFLSHIGPIVVMEEDCHVPCDTNVLARDPSKPKPKTKTERKKALQEEAGGLRRVVSNTTSVQIYHISKGIDTDFPTVARLPSFLASLPPLLIPTGTDADDEPTYSDVNPEDYVFRLEEEDGGEDGAEEDIVQRQWSGVYVVHVHTPATETEGERHDVYEYTPQVNPIVHVIFTFKVNPLVHVARWSERAAARDLCVQLKGKHNANHIMLDFDNPGTDYTAATAMYDAILSVDPYAVEYLSLSLFCSPSVL</sequence>
<dbReference type="AlphaFoldDB" id="A0A9K3CMB6"/>
<evidence type="ECO:0000313" key="2">
    <source>
        <dbReference type="Proteomes" id="UP000265618"/>
    </source>
</evidence>
<dbReference type="EMBL" id="BDIP01000032">
    <property type="protein sequence ID" value="GIQ79629.1"/>
    <property type="molecule type" value="Genomic_DNA"/>
</dbReference>
<proteinExistence type="predicted"/>
<reference evidence="1 2" key="1">
    <citation type="journal article" date="2018" name="PLoS ONE">
        <title>The draft genome of Kipferlia bialata reveals reductive genome evolution in fornicate parasites.</title>
        <authorList>
            <person name="Tanifuji G."/>
            <person name="Takabayashi S."/>
            <person name="Kume K."/>
            <person name="Takagi M."/>
            <person name="Nakayama T."/>
            <person name="Kamikawa R."/>
            <person name="Inagaki Y."/>
            <person name="Hashimoto T."/>
        </authorList>
    </citation>
    <scope>NUCLEOTIDE SEQUENCE [LARGE SCALE GENOMIC DNA]</scope>
    <source>
        <strain evidence="1">NY0173</strain>
    </source>
</reference>
<evidence type="ECO:0000313" key="1">
    <source>
        <dbReference type="EMBL" id="GIQ79629.1"/>
    </source>
</evidence>
<protein>
    <submittedName>
        <fullName evidence="1">Uncharacterized protein</fullName>
    </submittedName>
</protein>
<keyword evidence="2" id="KW-1185">Reference proteome</keyword>